<evidence type="ECO:0000313" key="2">
    <source>
        <dbReference type="EMBL" id="SFG55977.1"/>
    </source>
</evidence>
<evidence type="ECO:0000313" key="3">
    <source>
        <dbReference type="Proteomes" id="UP000198897"/>
    </source>
</evidence>
<dbReference type="NCBIfam" id="TIGR02429">
    <property type="entry name" value="pcaI_scoA_fam"/>
    <property type="match status" value="1"/>
</dbReference>
<sequence length="233" mass="24708">MQKGTQKSVNKLGTRDEALFHIHDSSTLMFGGFGGIGNPPTLIEAILEKGIKDLTLIGNDAAFPDIGIGRIVSRGLATKLIASHIGSNPVAGQLMTDGKLEVEFSPQGTLAERIRAGGVGLKGILVDVGLGSMVEEGKQKVMVDGKTCLLETPLRAEVSIVYAKKADTFGNLVYDTSARNTSPLVAMAGDYTIAEVEEIVPAGELDPECVVTPGIFVDLIIQSKGVNWTWAWE</sequence>
<dbReference type="InterPro" id="IPR012792">
    <property type="entry name" value="3-oxoacid_CoA-transf_A"/>
</dbReference>
<dbReference type="Gene3D" id="3.40.1080.10">
    <property type="entry name" value="Glutaconate Coenzyme A-transferase"/>
    <property type="match status" value="1"/>
</dbReference>
<dbReference type="AlphaFoldDB" id="A0A1I2SYB3"/>
<dbReference type="RefSeq" id="WP_089754467.1">
    <property type="nucleotide sequence ID" value="NZ_FOOG01000056.1"/>
</dbReference>
<dbReference type="OrthoDB" id="9777193at2"/>
<dbReference type="InterPro" id="IPR037171">
    <property type="entry name" value="NagB/RpiA_transferase-like"/>
</dbReference>
<keyword evidence="1 2" id="KW-0808">Transferase</keyword>
<dbReference type="Pfam" id="PF01144">
    <property type="entry name" value="CoA_trans"/>
    <property type="match status" value="1"/>
</dbReference>
<gene>
    <name evidence="2" type="ORF">SAMN05216353_1562</name>
</gene>
<dbReference type="GO" id="GO:0008410">
    <property type="term" value="F:CoA-transferase activity"/>
    <property type="evidence" value="ECO:0007669"/>
    <property type="project" value="InterPro"/>
</dbReference>
<dbReference type="InterPro" id="IPR004165">
    <property type="entry name" value="CoA_trans_fam_I"/>
</dbReference>
<organism evidence="2 3">
    <name type="scientific">Halobacillus alkaliphilus</name>
    <dbReference type="NCBI Taxonomy" id="396056"/>
    <lineage>
        <taxon>Bacteria</taxon>
        <taxon>Bacillati</taxon>
        <taxon>Bacillota</taxon>
        <taxon>Bacilli</taxon>
        <taxon>Bacillales</taxon>
        <taxon>Bacillaceae</taxon>
        <taxon>Halobacillus</taxon>
    </lineage>
</organism>
<dbReference type="SUPFAM" id="SSF100950">
    <property type="entry name" value="NagB/RpiA/CoA transferase-like"/>
    <property type="match status" value="1"/>
</dbReference>
<reference evidence="3" key="1">
    <citation type="submission" date="2016-10" db="EMBL/GenBank/DDBJ databases">
        <authorList>
            <person name="Varghese N."/>
            <person name="Submissions S."/>
        </authorList>
    </citation>
    <scope>NUCLEOTIDE SEQUENCE [LARGE SCALE GENOMIC DNA]</scope>
    <source>
        <strain evidence="3">FP5</strain>
    </source>
</reference>
<dbReference type="PANTHER" id="PTHR13707">
    <property type="entry name" value="KETOACID-COENZYME A TRANSFERASE"/>
    <property type="match status" value="1"/>
</dbReference>
<evidence type="ECO:0000256" key="1">
    <source>
        <dbReference type="ARBA" id="ARBA00022679"/>
    </source>
</evidence>
<name>A0A1I2SYB3_9BACI</name>
<accession>A0A1I2SYB3</accession>
<dbReference type="Proteomes" id="UP000198897">
    <property type="component" value="Unassembled WGS sequence"/>
</dbReference>
<dbReference type="SMART" id="SM00882">
    <property type="entry name" value="CoA_trans"/>
    <property type="match status" value="1"/>
</dbReference>
<dbReference type="EMBL" id="FOOG01000056">
    <property type="protein sequence ID" value="SFG55977.1"/>
    <property type="molecule type" value="Genomic_DNA"/>
</dbReference>
<dbReference type="PANTHER" id="PTHR13707:SF60">
    <property type="entry name" value="ACETATE COA-TRANSFERASE SUBUNIT ALPHA"/>
    <property type="match status" value="1"/>
</dbReference>
<keyword evidence="3" id="KW-1185">Reference proteome</keyword>
<protein>
    <submittedName>
        <fullName evidence="2">6-acetamido-3-oxohexanoate:acetyl-CoA CoA transferase alpha subunit</fullName>
    </submittedName>
</protein>
<proteinExistence type="predicted"/>